<dbReference type="PANTHER" id="PTHR21599:SF0">
    <property type="entry name" value="GLYCERATE KINASE"/>
    <property type="match status" value="1"/>
</dbReference>
<comment type="similarity">
    <text evidence="1 4">Belongs to the glycerate kinase type-1 family.</text>
</comment>
<gene>
    <name evidence="5" type="ORF">HNP82_002501</name>
</gene>
<dbReference type="RefSeq" id="WP_183775224.1">
    <property type="nucleotide sequence ID" value="NZ_CAWVEG010000177.1"/>
</dbReference>
<organism evidence="5 6">
    <name type="scientific">Catenibacillus scindens</name>
    <dbReference type="NCBI Taxonomy" id="673271"/>
    <lineage>
        <taxon>Bacteria</taxon>
        <taxon>Bacillati</taxon>
        <taxon>Bacillota</taxon>
        <taxon>Clostridia</taxon>
        <taxon>Lachnospirales</taxon>
        <taxon>Lachnospiraceae</taxon>
        <taxon>Catenibacillus</taxon>
    </lineage>
</organism>
<evidence type="ECO:0000256" key="4">
    <source>
        <dbReference type="PIRNR" id="PIRNR006078"/>
    </source>
</evidence>
<dbReference type="PIRSF" id="PIRSF006078">
    <property type="entry name" value="GlxK"/>
    <property type="match status" value="1"/>
</dbReference>
<dbReference type="GO" id="GO:0031388">
    <property type="term" value="P:organic acid phosphorylation"/>
    <property type="evidence" value="ECO:0007669"/>
    <property type="project" value="UniProtKB-UniRule"/>
</dbReference>
<dbReference type="Gene3D" id="3.90.1510.10">
    <property type="entry name" value="Glycerate kinase, domain 2"/>
    <property type="match status" value="1"/>
</dbReference>
<comment type="caution">
    <text evidence="5">The sequence shown here is derived from an EMBL/GenBank/DDBJ whole genome shotgun (WGS) entry which is preliminary data.</text>
</comment>
<dbReference type="Pfam" id="PF02595">
    <property type="entry name" value="Gly_kinase"/>
    <property type="match status" value="1"/>
</dbReference>
<accession>A0A7W8M5L9</accession>
<keyword evidence="2 4" id="KW-0808">Transferase</keyword>
<dbReference type="GO" id="GO:0008887">
    <property type="term" value="F:glycerate kinase activity"/>
    <property type="evidence" value="ECO:0007669"/>
    <property type="project" value="UniProtKB-UniRule"/>
</dbReference>
<dbReference type="EMBL" id="JACHFW010000010">
    <property type="protein sequence ID" value="MBB5265358.1"/>
    <property type="molecule type" value="Genomic_DNA"/>
</dbReference>
<evidence type="ECO:0000256" key="2">
    <source>
        <dbReference type="ARBA" id="ARBA00022679"/>
    </source>
</evidence>
<dbReference type="AlphaFoldDB" id="A0A7W8M5L9"/>
<dbReference type="Gene3D" id="3.40.50.10350">
    <property type="entry name" value="Glycerate kinase, domain 1"/>
    <property type="match status" value="1"/>
</dbReference>
<dbReference type="PANTHER" id="PTHR21599">
    <property type="entry name" value="GLYCERATE KINASE"/>
    <property type="match status" value="1"/>
</dbReference>
<evidence type="ECO:0000313" key="5">
    <source>
        <dbReference type="EMBL" id="MBB5265358.1"/>
    </source>
</evidence>
<evidence type="ECO:0000256" key="1">
    <source>
        <dbReference type="ARBA" id="ARBA00006284"/>
    </source>
</evidence>
<dbReference type="InterPro" id="IPR036129">
    <property type="entry name" value="Glycerate_kinase_sf"/>
</dbReference>
<protein>
    <submittedName>
        <fullName evidence="5">Glycerate kinase</fullName>
        <ecNumber evidence="5">2.7.1.31</ecNumber>
    </submittedName>
</protein>
<dbReference type="SUPFAM" id="SSF110738">
    <property type="entry name" value="Glycerate kinase I"/>
    <property type="match status" value="1"/>
</dbReference>
<reference evidence="5 6" key="1">
    <citation type="submission" date="2020-08" db="EMBL/GenBank/DDBJ databases">
        <title>Genomic Encyclopedia of Type Strains, Phase IV (KMG-IV): sequencing the most valuable type-strain genomes for metagenomic binning, comparative biology and taxonomic classification.</title>
        <authorList>
            <person name="Goeker M."/>
        </authorList>
    </citation>
    <scope>NUCLEOTIDE SEQUENCE [LARGE SCALE GENOMIC DNA]</scope>
    <source>
        <strain evidence="5 6">DSM 106146</strain>
    </source>
</reference>
<sequence>MKVVVAMDSFKGSLSSWDAGMAVAKGIKKAVKDVKVEICPVADGGEGTVEALTQGMGGIFRTIKVTGPTGRPVEASYGLLQDGKTAVIEMSAAAGLTLVPEEERNPMKATTYGVGEMIRDAINLGRRRFIVGLGGSATNDGGTGMLTALGYKFLDNHGNPIGPGAAGLESLALIETGYVMSQLKNCDFLVACDVTNPLCGPQGCSAIYGPQKGADPEMIRQMDRFLAHYGAVTEETFGCAGPDTPGAGAAGGMGFAFLAYVNGRLRPGTEIVFEQTGLEECLEDADIVVTGEGRLDGQTAMGKTPMGVASLAKKHGIVVIALAGSVTEDAWKCNDQGIDAFFPILRRITTLSQAMEPETARQNLEETAEQIFLFWKALRL</sequence>
<proteinExistence type="inferred from homology"/>
<evidence type="ECO:0000256" key="3">
    <source>
        <dbReference type="ARBA" id="ARBA00022777"/>
    </source>
</evidence>
<keyword evidence="6" id="KW-1185">Reference proteome</keyword>
<dbReference type="InterPro" id="IPR018193">
    <property type="entry name" value="Glyc_kinase_flavodox-like_fold"/>
</dbReference>
<dbReference type="EC" id="2.7.1.31" evidence="5"/>
<dbReference type="NCBIfam" id="TIGR00045">
    <property type="entry name" value="glycerate kinase"/>
    <property type="match status" value="1"/>
</dbReference>
<evidence type="ECO:0000313" key="6">
    <source>
        <dbReference type="Proteomes" id="UP000543642"/>
    </source>
</evidence>
<dbReference type="InterPro" id="IPR018197">
    <property type="entry name" value="Glycerate_kinase_RE-like"/>
</dbReference>
<keyword evidence="3 4" id="KW-0418">Kinase</keyword>
<name>A0A7W8M5L9_9FIRM</name>
<dbReference type="InterPro" id="IPR004381">
    <property type="entry name" value="Glycerate_kinase"/>
</dbReference>
<dbReference type="Proteomes" id="UP000543642">
    <property type="component" value="Unassembled WGS sequence"/>
</dbReference>